<dbReference type="InterPro" id="IPR001623">
    <property type="entry name" value="DnaJ_domain"/>
</dbReference>
<proteinExistence type="predicted"/>
<accession>A0A9P5N3N2</accession>
<dbReference type="SMART" id="SM00271">
    <property type="entry name" value="DnaJ"/>
    <property type="match status" value="1"/>
</dbReference>
<evidence type="ECO:0000313" key="3">
    <source>
        <dbReference type="EMBL" id="KAF8485826.1"/>
    </source>
</evidence>
<dbReference type="CDD" id="cd06257">
    <property type="entry name" value="DnaJ"/>
    <property type="match status" value="1"/>
</dbReference>
<gene>
    <name evidence="3" type="ORF">DFH94DRAFT_688209</name>
</gene>
<evidence type="ECO:0000256" key="1">
    <source>
        <dbReference type="SAM" id="MobiDB-lite"/>
    </source>
</evidence>
<feature type="region of interest" description="Disordered" evidence="1">
    <location>
        <begin position="24"/>
        <end position="69"/>
    </location>
</feature>
<dbReference type="EMBL" id="WHVB01000002">
    <property type="protein sequence ID" value="KAF8485826.1"/>
    <property type="molecule type" value="Genomic_DNA"/>
</dbReference>
<dbReference type="GO" id="GO:0030544">
    <property type="term" value="F:Hsp70 protein binding"/>
    <property type="evidence" value="ECO:0007669"/>
    <property type="project" value="TreeGrafter"/>
</dbReference>
<dbReference type="PRINTS" id="PR00625">
    <property type="entry name" value="JDOMAIN"/>
</dbReference>
<evidence type="ECO:0000313" key="4">
    <source>
        <dbReference type="Proteomes" id="UP000759537"/>
    </source>
</evidence>
<feature type="compositionally biased region" description="Polar residues" evidence="1">
    <location>
        <begin position="28"/>
        <end position="38"/>
    </location>
</feature>
<dbReference type="PANTHER" id="PTHR43908">
    <property type="entry name" value="AT29763P-RELATED"/>
    <property type="match status" value="1"/>
</dbReference>
<protein>
    <submittedName>
        <fullName evidence="3">DnaJ-domain-containing protein</fullName>
    </submittedName>
</protein>
<dbReference type="OrthoDB" id="259708at2759"/>
<dbReference type="PANTHER" id="PTHR43908:SF3">
    <property type="entry name" value="AT29763P-RELATED"/>
    <property type="match status" value="1"/>
</dbReference>
<dbReference type="GO" id="GO:0071218">
    <property type="term" value="P:cellular response to misfolded protein"/>
    <property type="evidence" value="ECO:0007669"/>
    <property type="project" value="TreeGrafter"/>
</dbReference>
<dbReference type="SUPFAM" id="SSF46565">
    <property type="entry name" value="Chaperone J-domain"/>
    <property type="match status" value="1"/>
</dbReference>
<sequence>MFNSVLSSASAYFFLPIDDEPHLGDPSPSCSYTRSLSWDGSEESSTDHSDDSPTRHTSPRISRSRHRRQQEIADILEQKDLYNILGLSRASAPDKMELRRAYLSRSRACHPDKFPNNPEATYAFQKVSVAYNVLSDPASKRVYDSHPASHEFSSNTPGATMCAEETLRTVIVGIFNDFLDGDLEMVRTLLRGINDLSPSLRLGDEGIDSILLTLQGIRDRVLTCRALTHTVISTLSYLLDTHASLAKLSYFSLRPRACLSLRLARITLALPLALEQELRYQHSVRARSRARRLREHRERFNFTAAENEVEAERNGDGRDERVFFPRRVMILIEGIVLSLEKMEGMLK</sequence>
<dbReference type="InterPro" id="IPR018253">
    <property type="entry name" value="DnaJ_domain_CS"/>
</dbReference>
<dbReference type="Gene3D" id="1.10.287.110">
    <property type="entry name" value="DnaJ domain"/>
    <property type="match status" value="1"/>
</dbReference>
<organism evidence="3 4">
    <name type="scientific">Russula ochroleuca</name>
    <dbReference type="NCBI Taxonomy" id="152965"/>
    <lineage>
        <taxon>Eukaryota</taxon>
        <taxon>Fungi</taxon>
        <taxon>Dikarya</taxon>
        <taxon>Basidiomycota</taxon>
        <taxon>Agaricomycotina</taxon>
        <taxon>Agaricomycetes</taxon>
        <taxon>Russulales</taxon>
        <taxon>Russulaceae</taxon>
        <taxon>Russula</taxon>
    </lineage>
</organism>
<feature type="compositionally biased region" description="Basic and acidic residues" evidence="1">
    <location>
        <begin position="45"/>
        <end position="54"/>
    </location>
</feature>
<dbReference type="Proteomes" id="UP000759537">
    <property type="component" value="Unassembled WGS sequence"/>
</dbReference>
<reference evidence="3" key="1">
    <citation type="submission" date="2019-10" db="EMBL/GenBank/DDBJ databases">
        <authorList>
            <consortium name="DOE Joint Genome Institute"/>
            <person name="Kuo A."/>
            <person name="Miyauchi S."/>
            <person name="Kiss E."/>
            <person name="Drula E."/>
            <person name="Kohler A."/>
            <person name="Sanchez-Garcia M."/>
            <person name="Andreopoulos B."/>
            <person name="Barry K.W."/>
            <person name="Bonito G."/>
            <person name="Buee M."/>
            <person name="Carver A."/>
            <person name="Chen C."/>
            <person name="Cichocki N."/>
            <person name="Clum A."/>
            <person name="Culley D."/>
            <person name="Crous P.W."/>
            <person name="Fauchery L."/>
            <person name="Girlanda M."/>
            <person name="Hayes R."/>
            <person name="Keri Z."/>
            <person name="LaButti K."/>
            <person name="Lipzen A."/>
            <person name="Lombard V."/>
            <person name="Magnuson J."/>
            <person name="Maillard F."/>
            <person name="Morin E."/>
            <person name="Murat C."/>
            <person name="Nolan M."/>
            <person name="Ohm R."/>
            <person name="Pangilinan J."/>
            <person name="Pereira M."/>
            <person name="Perotto S."/>
            <person name="Peter M."/>
            <person name="Riley R."/>
            <person name="Sitrit Y."/>
            <person name="Stielow B."/>
            <person name="Szollosi G."/>
            <person name="Zifcakova L."/>
            <person name="Stursova M."/>
            <person name="Spatafora J.W."/>
            <person name="Tedersoo L."/>
            <person name="Vaario L.-M."/>
            <person name="Yamada A."/>
            <person name="Yan M."/>
            <person name="Wang P."/>
            <person name="Xu J."/>
            <person name="Bruns T."/>
            <person name="Baldrian P."/>
            <person name="Vilgalys R."/>
            <person name="Henrissat B."/>
            <person name="Grigoriev I.V."/>
            <person name="Hibbett D."/>
            <person name="Nagy L.G."/>
            <person name="Martin F.M."/>
        </authorList>
    </citation>
    <scope>NUCLEOTIDE SEQUENCE</scope>
    <source>
        <strain evidence="3">Prilba</strain>
    </source>
</reference>
<dbReference type="AlphaFoldDB" id="A0A9P5N3N2"/>
<keyword evidence="4" id="KW-1185">Reference proteome</keyword>
<dbReference type="InterPro" id="IPR036869">
    <property type="entry name" value="J_dom_sf"/>
</dbReference>
<evidence type="ECO:0000259" key="2">
    <source>
        <dbReference type="PROSITE" id="PS50076"/>
    </source>
</evidence>
<dbReference type="PROSITE" id="PS00636">
    <property type="entry name" value="DNAJ_1"/>
    <property type="match status" value="1"/>
</dbReference>
<dbReference type="InterPro" id="IPR051100">
    <property type="entry name" value="DnaJ_subfamily_B/C"/>
</dbReference>
<dbReference type="Pfam" id="PF00226">
    <property type="entry name" value="DnaJ"/>
    <property type="match status" value="1"/>
</dbReference>
<dbReference type="GO" id="GO:0005789">
    <property type="term" value="C:endoplasmic reticulum membrane"/>
    <property type="evidence" value="ECO:0007669"/>
    <property type="project" value="TreeGrafter"/>
</dbReference>
<name>A0A9P5N3N2_9AGAM</name>
<feature type="domain" description="J" evidence="2">
    <location>
        <begin position="80"/>
        <end position="147"/>
    </location>
</feature>
<comment type="caution">
    <text evidence="3">The sequence shown here is derived from an EMBL/GenBank/DDBJ whole genome shotgun (WGS) entry which is preliminary data.</text>
</comment>
<reference evidence="3" key="2">
    <citation type="journal article" date="2020" name="Nat. Commun.">
        <title>Large-scale genome sequencing of mycorrhizal fungi provides insights into the early evolution of symbiotic traits.</title>
        <authorList>
            <person name="Miyauchi S."/>
            <person name="Kiss E."/>
            <person name="Kuo A."/>
            <person name="Drula E."/>
            <person name="Kohler A."/>
            <person name="Sanchez-Garcia M."/>
            <person name="Morin E."/>
            <person name="Andreopoulos B."/>
            <person name="Barry K.W."/>
            <person name="Bonito G."/>
            <person name="Buee M."/>
            <person name="Carver A."/>
            <person name="Chen C."/>
            <person name="Cichocki N."/>
            <person name="Clum A."/>
            <person name="Culley D."/>
            <person name="Crous P.W."/>
            <person name="Fauchery L."/>
            <person name="Girlanda M."/>
            <person name="Hayes R.D."/>
            <person name="Keri Z."/>
            <person name="LaButti K."/>
            <person name="Lipzen A."/>
            <person name="Lombard V."/>
            <person name="Magnuson J."/>
            <person name="Maillard F."/>
            <person name="Murat C."/>
            <person name="Nolan M."/>
            <person name="Ohm R.A."/>
            <person name="Pangilinan J."/>
            <person name="Pereira M.F."/>
            <person name="Perotto S."/>
            <person name="Peter M."/>
            <person name="Pfister S."/>
            <person name="Riley R."/>
            <person name="Sitrit Y."/>
            <person name="Stielow J.B."/>
            <person name="Szollosi G."/>
            <person name="Zifcakova L."/>
            <person name="Stursova M."/>
            <person name="Spatafora J.W."/>
            <person name="Tedersoo L."/>
            <person name="Vaario L.M."/>
            <person name="Yamada A."/>
            <person name="Yan M."/>
            <person name="Wang P."/>
            <person name="Xu J."/>
            <person name="Bruns T."/>
            <person name="Baldrian P."/>
            <person name="Vilgalys R."/>
            <person name="Dunand C."/>
            <person name="Henrissat B."/>
            <person name="Grigoriev I.V."/>
            <person name="Hibbett D."/>
            <person name="Nagy L.G."/>
            <person name="Martin F.M."/>
        </authorList>
    </citation>
    <scope>NUCLEOTIDE SEQUENCE</scope>
    <source>
        <strain evidence="3">Prilba</strain>
    </source>
</reference>
<dbReference type="PROSITE" id="PS50076">
    <property type="entry name" value="DNAJ_2"/>
    <property type="match status" value="1"/>
</dbReference>